<dbReference type="InterPro" id="IPR052970">
    <property type="entry name" value="Inner_ear_hair_cell_LOXHD"/>
</dbReference>
<evidence type="ECO:0000256" key="1">
    <source>
        <dbReference type="PROSITE-ProRule" id="PRU00152"/>
    </source>
</evidence>
<dbReference type="CDD" id="cd01756">
    <property type="entry name" value="PLAT_repeat"/>
    <property type="match status" value="7"/>
</dbReference>
<feature type="domain" description="PLAT" evidence="2">
    <location>
        <begin position="772"/>
        <end position="886"/>
    </location>
</feature>
<dbReference type="InterPro" id="IPR036392">
    <property type="entry name" value="PLAT/LH2_dom_sf"/>
</dbReference>
<accession>A0A6B2KWS8</accession>
<feature type="domain" description="PLAT" evidence="2">
    <location>
        <begin position="262"/>
        <end position="377"/>
    </location>
</feature>
<protein>
    <recommendedName>
        <fullName evidence="2">PLAT domain-containing protein</fullName>
    </recommendedName>
</protein>
<evidence type="ECO:0000313" key="3">
    <source>
        <dbReference type="EMBL" id="NDV29091.1"/>
    </source>
</evidence>
<name>A0A6B2KWS8_9EUKA</name>
<comment type="caution">
    <text evidence="1">Lacks conserved residue(s) required for the propagation of feature annotation.</text>
</comment>
<dbReference type="AlphaFoldDB" id="A0A6B2KWS8"/>
<feature type="domain" description="PLAT" evidence="2">
    <location>
        <begin position="138"/>
        <end position="253"/>
    </location>
</feature>
<dbReference type="PANTHER" id="PTHR45901:SF3">
    <property type="entry name" value="LIPOXYGENASE HOMOLOGY DOMAIN-CONTAINING PROTEIN 1"/>
    <property type="match status" value="1"/>
</dbReference>
<dbReference type="Gene3D" id="2.40.180.10">
    <property type="entry name" value="Catalase core domain"/>
    <property type="match status" value="7"/>
</dbReference>
<organism evidence="3">
    <name type="scientific">Arcella intermedia</name>
    <dbReference type="NCBI Taxonomy" id="1963864"/>
    <lineage>
        <taxon>Eukaryota</taxon>
        <taxon>Amoebozoa</taxon>
        <taxon>Tubulinea</taxon>
        <taxon>Elardia</taxon>
        <taxon>Arcellinida</taxon>
        <taxon>Sphaerothecina</taxon>
        <taxon>Arcellidae</taxon>
        <taxon>Arcella</taxon>
    </lineage>
</organism>
<proteinExistence type="predicted"/>
<reference evidence="3" key="1">
    <citation type="journal article" date="2020" name="J. Eukaryot. Microbiol.">
        <title>De novo Sequencing, Assembly and Annotation of the Transcriptome for the Free-Living Testate Amoeba Arcella intermedia.</title>
        <authorList>
            <person name="Ribeiro G.M."/>
            <person name="Porfirio-Sousa A.L."/>
            <person name="Maurer-Alcala X.X."/>
            <person name="Katz L.A."/>
            <person name="Lahr D.J.G."/>
        </authorList>
    </citation>
    <scope>NUCLEOTIDE SEQUENCE</scope>
</reference>
<dbReference type="EMBL" id="GIBP01000122">
    <property type="protein sequence ID" value="NDV29091.1"/>
    <property type="molecule type" value="Transcribed_RNA"/>
</dbReference>
<dbReference type="PANTHER" id="PTHR45901">
    <property type="entry name" value="PROTEIN CBG12474"/>
    <property type="match status" value="1"/>
</dbReference>
<dbReference type="InterPro" id="IPR001024">
    <property type="entry name" value="PLAT/LH2_dom"/>
</dbReference>
<dbReference type="PROSITE" id="PS50095">
    <property type="entry name" value="PLAT"/>
    <property type="match status" value="9"/>
</dbReference>
<feature type="domain" description="PLAT" evidence="2">
    <location>
        <begin position="896"/>
        <end position="1011"/>
    </location>
</feature>
<dbReference type="Pfam" id="PF01477">
    <property type="entry name" value="PLAT"/>
    <property type="match status" value="9"/>
</dbReference>
<dbReference type="SUPFAM" id="SSF49723">
    <property type="entry name" value="Lipase/lipooxygenase domain (PLAT/LH2 domain)"/>
    <property type="match status" value="9"/>
</dbReference>
<evidence type="ECO:0000259" key="2">
    <source>
        <dbReference type="PROSITE" id="PS50095"/>
    </source>
</evidence>
<feature type="domain" description="PLAT" evidence="2">
    <location>
        <begin position="387"/>
        <end position="503"/>
    </location>
</feature>
<dbReference type="Gene3D" id="2.60.60.20">
    <property type="entry name" value="PLAT/LH2 domain"/>
    <property type="match status" value="2"/>
</dbReference>
<feature type="domain" description="PLAT" evidence="2">
    <location>
        <begin position="1018"/>
        <end position="1135"/>
    </location>
</feature>
<sequence>MKVLDLKKERLITYKVSVTTSNEKGSGTDANVKICLVGQKGETGIRSLDSDKDDFEQGKTDHFFIEAEDIGPLKKIKVGLESGGNEFISSIAGSDWKCSKITIEDPKRGTYVFNIDKWFKMKEWKEFDSQEPQLTSGVSYIVEITTGNIKGAGTSAKVYIDVIGDKNSTGKQILDNSPTNFNRGSKDTFTIDTVELGELKKIIVGHDNAGFGADWFLENVSITNERTSKQWHFGCGCWLSKSLDDKQTEKEFTSSSKPKKVTTYEVSVKTGSNRGSGTDANVFIEIKGKKLTSGKRKLDNMWNNFEAGQTDKFLIESIDVGTVKSIIIGHDNTGVGPGWYVDWISVVNLSRKKTYNFPVSRWFAKDEDDGLIERTLAPGEGDASGQSLYQVSVVTGNIRGAGTDANVFIEVFGKKGKSRKQVLDNSENNFEKGKTDVFVLKGGNDLGELTKIHIGHDNSGFGPGWFLEKVIVKNMKTNEEAFFFAGRWLAKDEGDGATEIDVAACKEDGTSSAPIVSYKVFVTTGDRRGAGTDANVFITLFGTKGDSSERLLESPGNNFERNSTDTFGFYCVDLGELTKINIRHDNSGFGPGWFLDTVVVESGVGQTFYFPCGHWLAKDEEDKQISRDIVAVTSSPEETYNPLVVYRAFVTTGDLPGAGTSSPIYITLFGKLKQSEELRLDSSLKSAFDRNETTEIALQTEYLGPLTKISLRIEPGGLLSFSTSWFLDKIRIVSEKDKESYFFLCGQWFEKSTLSRDISASTADGATYAKMVTYTIHVTTGRCRGAGTDANVFIIMYGEKDNSGRHLLDGPISAFEKGTTDVFRISSTDLGALKKIRLGHDGKGIGSGWFCESVTIECSAGGSWNFPCRRWFDVDEDDHQIERDLVVNGTPGRAIVTYRVSVITGLEKGAGTDANVFITIEGTEGRVDKAKLDNDKDNFERGRIDVFPLTTLDLGEIKQITIGHDNKGLASAWYLDKVLIVNDDTNKRWMFVCKQWFDDKQGDKKFVRTYTPSSKGITAYQVKVYTGTVRGAGTDANVLITLQGAKSKSAEIPLACGDNTNLFEEGNCDTFAVESPDLGDLVGLIIRHDNSGLGSDWFLDKVEVCDQGTGKWFIFSCGQWLDKSNGLSKSLKPTQTK</sequence>
<feature type="domain" description="PLAT" evidence="2">
    <location>
        <begin position="516"/>
        <end position="630"/>
    </location>
</feature>
<dbReference type="SMART" id="SM00308">
    <property type="entry name" value="LH2"/>
    <property type="match status" value="9"/>
</dbReference>
<feature type="domain" description="PLAT" evidence="2">
    <location>
        <begin position="644"/>
        <end position="763"/>
    </location>
</feature>
<feature type="domain" description="PLAT" evidence="2">
    <location>
        <begin position="12"/>
        <end position="133"/>
    </location>
</feature>